<evidence type="ECO:0000313" key="10">
    <source>
        <dbReference type="Proteomes" id="UP000541444"/>
    </source>
</evidence>
<dbReference type="GO" id="GO:0004674">
    <property type="term" value="F:protein serine/threonine kinase activity"/>
    <property type="evidence" value="ECO:0007669"/>
    <property type="project" value="UniProtKB-KW"/>
</dbReference>
<gene>
    <name evidence="9" type="ORF">GIB67_031611</name>
</gene>
<dbReference type="FunFam" id="3.30.200.20:FF:000081">
    <property type="entry name" value="Octicosapeptide/phox/Bem1p domain kinase superfamily protein"/>
    <property type="match status" value="1"/>
</dbReference>
<evidence type="ECO:0000256" key="4">
    <source>
        <dbReference type="ARBA" id="ARBA00022777"/>
    </source>
</evidence>
<feature type="region of interest" description="Disordered" evidence="7">
    <location>
        <begin position="954"/>
        <end position="973"/>
    </location>
</feature>
<dbReference type="PANTHER" id="PTHR23257:SF797">
    <property type="entry name" value="KINASE SUPERFAMILY WITH OCTICOSAPEPTIDE_PHOX_BEM1P DOMAIN-CONTAINING PROTEIN"/>
    <property type="match status" value="1"/>
</dbReference>
<feature type="region of interest" description="Disordered" evidence="7">
    <location>
        <begin position="888"/>
        <end position="912"/>
    </location>
</feature>
<keyword evidence="2" id="KW-0808">Transferase</keyword>
<evidence type="ECO:0000259" key="8">
    <source>
        <dbReference type="PROSITE" id="PS50011"/>
    </source>
</evidence>
<dbReference type="GO" id="GO:0005737">
    <property type="term" value="C:cytoplasm"/>
    <property type="evidence" value="ECO:0007669"/>
    <property type="project" value="TreeGrafter"/>
</dbReference>
<dbReference type="PROSITE" id="PS00107">
    <property type="entry name" value="PROTEIN_KINASE_ATP"/>
    <property type="match status" value="1"/>
</dbReference>
<dbReference type="InterPro" id="IPR008271">
    <property type="entry name" value="Ser/Thr_kinase_AS"/>
</dbReference>
<dbReference type="PROSITE" id="PS00108">
    <property type="entry name" value="PROTEIN_KINASE_ST"/>
    <property type="match status" value="1"/>
</dbReference>
<feature type="compositionally biased region" description="Polar residues" evidence="7">
    <location>
        <begin position="310"/>
        <end position="320"/>
    </location>
</feature>
<accession>A0A7J7LYK0</accession>
<dbReference type="Gene3D" id="3.10.20.90">
    <property type="entry name" value="Phosphatidylinositol 3-kinase Catalytic Subunit, Chain A, domain 1"/>
    <property type="match status" value="1"/>
</dbReference>
<keyword evidence="4" id="KW-0418">Kinase</keyword>
<keyword evidence="1" id="KW-0723">Serine/threonine-protein kinase</keyword>
<organism evidence="9 10">
    <name type="scientific">Kingdonia uniflora</name>
    <dbReference type="NCBI Taxonomy" id="39325"/>
    <lineage>
        <taxon>Eukaryota</taxon>
        <taxon>Viridiplantae</taxon>
        <taxon>Streptophyta</taxon>
        <taxon>Embryophyta</taxon>
        <taxon>Tracheophyta</taxon>
        <taxon>Spermatophyta</taxon>
        <taxon>Magnoliopsida</taxon>
        <taxon>Ranunculales</taxon>
        <taxon>Circaeasteraceae</taxon>
        <taxon>Kingdonia</taxon>
    </lineage>
</organism>
<dbReference type="Pfam" id="PF07714">
    <property type="entry name" value="PK_Tyr_Ser-Thr"/>
    <property type="match status" value="1"/>
</dbReference>
<keyword evidence="10" id="KW-1185">Reference proteome</keyword>
<dbReference type="InterPro" id="IPR011009">
    <property type="entry name" value="Kinase-like_dom_sf"/>
</dbReference>
<dbReference type="GO" id="GO:0005524">
    <property type="term" value="F:ATP binding"/>
    <property type="evidence" value="ECO:0007669"/>
    <property type="project" value="UniProtKB-UniRule"/>
</dbReference>
<dbReference type="EMBL" id="JACGCM010001886">
    <property type="protein sequence ID" value="KAF6147620.1"/>
    <property type="molecule type" value="Genomic_DNA"/>
</dbReference>
<feature type="domain" description="Protein kinase" evidence="8">
    <location>
        <begin position="990"/>
        <end position="1279"/>
    </location>
</feature>
<dbReference type="InterPro" id="IPR000270">
    <property type="entry name" value="PB1_dom"/>
</dbReference>
<evidence type="ECO:0000313" key="9">
    <source>
        <dbReference type="EMBL" id="KAF6147620.1"/>
    </source>
</evidence>
<sequence>MTIDQTYIPKDLRPLNLAPTMAEPAMFVATSVASAATVVGTGRNVDGGFLPNYVYDVHSPTSRVVYYSVSEAGPGYAGGGVGFGDPVNGVNPVNPAFAWYSRPPAMVVSSNGVSGYGFTEVPGFVNRGDGVGGGNASNGTMVNNQAREEGLGLDLEDQSLMKKVKILCSFGGKILPRPSDGMLRYVGGHTRIITVRRTISFHELVQKMIDTYGQPVVIKYQLPDEDLDALVSVSNPEDLENMMEEYGKLVESSLDGSAKIRVFLFSASELDPSGLLQFGDVLDIGKRYLDAVNGISDGASGGTVRKESVASATSTQNSDGLVSGGEALDSTGGGPTSPVVGEVATNFMYVTTGPVMHAEPPPLVTDPPQTLPFSRHEPELERLIPSIMQQQQPLGINAQQPSGMNYPPSMAYMPSYVDPQQEVFKPVDYPQPSPQVGYRNPPMFAVGGQVYRQFDHPQQLRDNVGVPQQFIPAVRMTPQQSQTPVDPYNIGENTFGARVVQLQGDQIYRTYQPQPLLSQTSGAFQVGGGHGWRQVTPADHMVFSDGLVSRQHGGIYEKLPMLEDCYMCQKALPHAHSDTVVQDYRDNIISPNSDSSPVFHSLRLENNNIGSRPLNRVVVSGALGEGTVEHQGSGARSRIAAPQLVTVGFSPDSEIQNDTSKSDNSDYSRIMPPQSTMGIPSDSNPQYGVFVGNIPQSHQGDSLQQPSEQFSYHQVGPNIRPVRIIPLQASEFTAQESSVEYYVKHPGFLLNEDFSQSSNLSERLRPIDRKPYPPSNIGIQHPISDEMWHDKPAFSAIDSIYATDKNLSSGDWKDRDSSLTSRIISDEEIGRPSGNTLPPMDGIVGDIEPSQSNSLFSNQDPWTLQHDMHLVPPRPSKVLMGKEASVTKDEGILHNPSFDSERGQSNKGSAEENIKQELQAVAEGVAALVLQPSISSDSSAPYMNEVISDASQDRRVHDNNDVKTKLPDKTSPSLPIESIGRLQIIKNSDLEELRELGSGTFGTVYHGKWRGSDVAIKRINERCFAGKPLEQDQMRDDFWNEAIKLADLHHPNVVAFYGVVVDSPGGSVATVTEYMVNGSLRQALQRNDRALDKRKSLFIAMDVAFGMEYLHGRNIVHFDLKSDNLLVNLRDPHRPICKVRDCSHFTAVFLEFLTNTSDFYEVGDLGLSKVKCQTLISGGVRGTLPWMAPELLNGSSSLVSEKVDVFSFGIVMWELLTGEEPYADLHYGAIIGGIVSNTLRPPVPESCDVEWRSLMEKCWSSEPPERPSFTEIANCLRALAASIPSKGQAAQQQQK</sequence>
<dbReference type="Pfam" id="PF00564">
    <property type="entry name" value="PB1"/>
    <property type="match status" value="1"/>
</dbReference>
<dbReference type="Gene3D" id="3.30.200.20">
    <property type="entry name" value="Phosphorylase Kinase, domain 1"/>
    <property type="match status" value="1"/>
</dbReference>
<dbReference type="FunFam" id="3.10.20.90:FF:000058">
    <property type="entry name" value="Octicosapeptide/phox/Bem1p domain kinase superfamily protein"/>
    <property type="match status" value="1"/>
</dbReference>
<evidence type="ECO:0000256" key="5">
    <source>
        <dbReference type="ARBA" id="ARBA00022840"/>
    </source>
</evidence>
<evidence type="ECO:0000256" key="2">
    <source>
        <dbReference type="ARBA" id="ARBA00022679"/>
    </source>
</evidence>
<feature type="region of interest" description="Disordered" evidence="7">
    <location>
        <begin position="300"/>
        <end position="339"/>
    </location>
</feature>
<dbReference type="SMART" id="SM00220">
    <property type="entry name" value="S_TKc"/>
    <property type="match status" value="1"/>
</dbReference>
<dbReference type="CDD" id="cd06410">
    <property type="entry name" value="PB1_UP2"/>
    <property type="match status" value="1"/>
</dbReference>
<dbReference type="InterPro" id="IPR017441">
    <property type="entry name" value="Protein_kinase_ATP_BS"/>
</dbReference>
<dbReference type="InterPro" id="IPR001245">
    <property type="entry name" value="Ser-Thr/Tyr_kinase_cat_dom"/>
</dbReference>
<dbReference type="OrthoDB" id="4062651at2759"/>
<evidence type="ECO:0000256" key="1">
    <source>
        <dbReference type="ARBA" id="ARBA00022527"/>
    </source>
</evidence>
<keyword evidence="3 6" id="KW-0547">Nucleotide-binding</keyword>
<protein>
    <recommendedName>
        <fullName evidence="8">Protein kinase domain-containing protein</fullName>
    </recommendedName>
</protein>
<dbReference type="Gene3D" id="1.10.510.10">
    <property type="entry name" value="Transferase(Phosphotransferase) domain 1"/>
    <property type="match status" value="1"/>
</dbReference>
<dbReference type="InterPro" id="IPR000719">
    <property type="entry name" value="Prot_kinase_dom"/>
</dbReference>
<feature type="compositionally biased region" description="Basic and acidic residues" evidence="7">
    <location>
        <begin position="954"/>
        <end position="968"/>
    </location>
</feature>
<dbReference type="PANTHER" id="PTHR23257">
    <property type="entry name" value="SERINE-THREONINE PROTEIN KINASE"/>
    <property type="match status" value="1"/>
</dbReference>
<dbReference type="GO" id="GO:0007165">
    <property type="term" value="P:signal transduction"/>
    <property type="evidence" value="ECO:0007669"/>
    <property type="project" value="TreeGrafter"/>
</dbReference>
<keyword evidence="5 6" id="KW-0067">ATP-binding</keyword>
<feature type="compositionally biased region" description="Basic and acidic residues" evidence="7">
    <location>
        <begin position="899"/>
        <end position="912"/>
    </location>
</feature>
<dbReference type="SUPFAM" id="SSF56112">
    <property type="entry name" value="Protein kinase-like (PK-like)"/>
    <property type="match status" value="1"/>
</dbReference>
<feature type="binding site" evidence="6">
    <location>
        <position position="1027"/>
    </location>
    <ligand>
        <name>ATP</name>
        <dbReference type="ChEBI" id="CHEBI:30616"/>
    </ligand>
</feature>
<dbReference type="SUPFAM" id="SSF54277">
    <property type="entry name" value="CAD &amp; PB1 domains"/>
    <property type="match status" value="1"/>
</dbReference>
<comment type="caution">
    <text evidence="9">The sequence shown here is derived from an EMBL/GenBank/DDBJ whole genome shotgun (WGS) entry which is preliminary data.</text>
</comment>
<dbReference type="SMART" id="SM00666">
    <property type="entry name" value="PB1"/>
    <property type="match status" value="1"/>
</dbReference>
<evidence type="ECO:0000256" key="3">
    <source>
        <dbReference type="ARBA" id="ARBA00022741"/>
    </source>
</evidence>
<dbReference type="CDD" id="cd13999">
    <property type="entry name" value="STKc_MAP3K-like"/>
    <property type="match status" value="1"/>
</dbReference>
<dbReference type="InterPro" id="IPR050167">
    <property type="entry name" value="Ser_Thr_protein_kinase"/>
</dbReference>
<dbReference type="Proteomes" id="UP000541444">
    <property type="component" value="Unassembled WGS sequence"/>
</dbReference>
<evidence type="ECO:0000256" key="6">
    <source>
        <dbReference type="PROSITE-ProRule" id="PRU10141"/>
    </source>
</evidence>
<proteinExistence type="predicted"/>
<evidence type="ECO:0000256" key="7">
    <source>
        <dbReference type="SAM" id="MobiDB-lite"/>
    </source>
</evidence>
<dbReference type="PROSITE" id="PS50011">
    <property type="entry name" value="PROTEIN_KINASE_DOM"/>
    <property type="match status" value="1"/>
</dbReference>
<name>A0A7J7LYK0_9MAGN</name>
<reference evidence="9 10" key="1">
    <citation type="journal article" date="2020" name="IScience">
        <title>Genome Sequencing of the Endangered Kingdonia uniflora (Circaeasteraceae, Ranunculales) Reveals Potential Mechanisms of Evolutionary Specialization.</title>
        <authorList>
            <person name="Sun Y."/>
            <person name="Deng T."/>
            <person name="Zhang A."/>
            <person name="Moore M.J."/>
            <person name="Landis J.B."/>
            <person name="Lin N."/>
            <person name="Zhang H."/>
            <person name="Zhang X."/>
            <person name="Huang J."/>
            <person name="Zhang X."/>
            <person name="Sun H."/>
            <person name="Wang H."/>
        </authorList>
    </citation>
    <scope>NUCLEOTIDE SEQUENCE [LARGE SCALE GENOMIC DNA]</scope>
    <source>
        <strain evidence="9">TB1705</strain>
        <tissue evidence="9">Leaf</tissue>
    </source>
</reference>